<protein>
    <submittedName>
        <fullName evidence="2">Uncharacterized protein</fullName>
    </submittedName>
</protein>
<name>A0A4Y2SXJ2_ARAVE</name>
<evidence type="ECO:0000256" key="1">
    <source>
        <dbReference type="SAM" id="MobiDB-lite"/>
    </source>
</evidence>
<sequence length="88" mass="10418">MSHQTLWAENGNGRLRSPLNGMEQIDGECQKPSSATAQPLLQEERSEWRWLSSTTQYIKRYKTQDREHRKTSTQKKKREASWEKPGWL</sequence>
<comment type="caution">
    <text evidence="2">The sequence shown here is derived from an EMBL/GenBank/DDBJ whole genome shotgun (WGS) entry which is preliminary data.</text>
</comment>
<dbReference type="AlphaFoldDB" id="A0A4Y2SXJ2"/>
<evidence type="ECO:0000313" key="2">
    <source>
        <dbReference type="EMBL" id="GBN91595.1"/>
    </source>
</evidence>
<dbReference type="Proteomes" id="UP000499080">
    <property type="component" value="Unassembled WGS sequence"/>
</dbReference>
<accession>A0A4Y2SXJ2</accession>
<feature type="region of interest" description="Disordered" evidence="1">
    <location>
        <begin position="61"/>
        <end position="88"/>
    </location>
</feature>
<gene>
    <name evidence="2" type="ORF">AVEN_86226_1</name>
</gene>
<proteinExistence type="predicted"/>
<feature type="region of interest" description="Disordered" evidence="1">
    <location>
        <begin position="1"/>
        <end position="39"/>
    </location>
</feature>
<keyword evidence="3" id="KW-1185">Reference proteome</keyword>
<evidence type="ECO:0000313" key="3">
    <source>
        <dbReference type="Proteomes" id="UP000499080"/>
    </source>
</evidence>
<dbReference type="EMBL" id="BGPR01023965">
    <property type="protein sequence ID" value="GBN91595.1"/>
    <property type="molecule type" value="Genomic_DNA"/>
</dbReference>
<reference evidence="2 3" key="1">
    <citation type="journal article" date="2019" name="Sci. Rep.">
        <title>Orb-weaving spider Araneus ventricosus genome elucidates the spidroin gene catalogue.</title>
        <authorList>
            <person name="Kono N."/>
            <person name="Nakamura H."/>
            <person name="Ohtoshi R."/>
            <person name="Moran D.A.P."/>
            <person name="Shinohara A."/>
            <person name="Yoshida Y."/>
            <person name="Fujiwara M."/>
            <person name="Mori M."/>
            <person name="Tomita M."/>
            <person name="Arakawa K."/>
        </authorList>
    </citation>
    <scope>NUCLEOTIDE SEQUENCE [LARGE SCALE GENOMIC DNA]</scope>
</reference>
<organism evidence="2 3">
    <name type="scientific">Araneus ventricosus</name>
    <name type="common">Orbweaver spider</name>
    <name type="synonym">Epeira ventricosa</name>
    <dbReference type="NCBI Taxonomy" id="182803"/>
    <lineage>
        <taxon>Eukaryota</taxon>
        <taxon>Metazoa</taxon>
        <taxon>Ecdysozoa</taxon>
        <taxon>Arthropoda</taxon>
        <taxon>Chelicerata</taxon>
        <taxon>Arachnida</taxon>
        <taxon>Araneae</taxon>
        <taxon>Araneomorphae</taxon>
        <taxon>Entelegynae</taxon>
        <taxon>Araneoidea</taxon>
        <taxon>Araneidae</taxon>
        <taxon>Araneus</taxon>
    </lineage>
</organism>